<dbReference type="EMBL" id="QFVR01000026">
    <property type="protein sequence ID" value="PWI24209.1"/>
    <property type="molecule type" value="Genomic_DNA"/>
</dbReference>
<dbReference type="GO" id="GO:0016740">
    <property type="term" value="F:transferase activity"/>
    <property type="evidence" value="ECO:0007669"/>
    <property type="project" value="UniProtKB-KW"/>
</dbReference>
<protein>
    <submittedName>
        <fullName evidence="2">Polysaccharide pyruvyl transferase</fullName>
    </submittedName>
</protein>
<dbReference type="AlphaFoldDB" id="A0A2U3AI33"/>
<accession>A0A2U3AI33</accession>
<feature type="domain" description="Polysaccharide pyruvyl transferase" evidence="1">
    <location>
        <begin position="30"/>
        <end position="299"/>
    </location>
</feature>
<organism evidence="2 3">
    <name type="scientific">Kurthia sibirica</name>
    <dbReference type="NCBI Taxonomy" id="202750"/>
    <lineage>
        <taxon>Bacteria</taxon>
        <taxon>Bacillati</taxon>
        <taxon>Bacillota</taxon>
        <taxon>Bacilli</taxon>
        <taxon>Bacillales</taxon>
        <taxon>Caryophanaceae</taxon>
        <taxon>Kurthia</taxon>
    </lineage>
</organism>
<name>A0A2U3AI33_9BACL</name>
<dbReference type="InterPro" id="IPR007345">
    <property type="entry name" value="Polysacch_pyruvyl_Trfase"/>
</dbReference>
<dbReference type="RefSeq" id="WP_109307195.1">
    <property type="nucleotide sequence ID" value="NZ_BJUF01000099.1"/>
</dbReference>
<keyword evidence="2" id="KW-0808">Transferase</keyword>
<reference evidence="2 3" key="1">
    <citation type="submission" date="2018-05" db="EMBL/GenBank/DDBJ databases">
        <title>Kurthia sibirica genome sequence.</title>
        <authorList>
            <person name="Maclea K.S."/>
            <person name="Goen A.E."/>
        </authorList>
    </citation>
    <scope>NUCLEOTIDE SEQUENCE [LARGE SCALE GENOMIC DNA]</scope>
    <source>
        <strain evidence="2 3">ATCC 49154</strain>
    </source>
</reference>
<evidence type="ECO:0000313" key="2">
    <source>
        <dbReference type="EMBL" id="PWI24209.1"/>
    </source>
</evidence>
<dbReference type="Pfam" id="PF04230">
    <property type="entry name" value="PS_pyruv_trans"/>
    <property type="match status" value="1"/>
</dbReference>
<sequence length="465" mass="53438">MKRYLIRSGMLPTDVFDAAYILANNSIGGNVGNLIYAYSVYRTLTTEDVEFIPDYYRVNQSDASYINDNYDAYIIPLADAFRPEFEKVLKTYTALINKLTIPVYVIGVGLRADFEPDLTKTNDFDDTVKKFVKAVLNKSSMIGVRGEITSKYLSNLGFREGIDHLAIGCPSMYAFGENLKIRDTKITKDSIVTVNSSKLSPDNVLDFITRSQNEFENHYFIPQWLKELRLTYLGGPNLGNPKPNYPSFSTDPVYQNDRVRYFLNAQSWIDFIGKADLSFGARLHGNITATIAGTPSIIIPKDGRMRELTEFHSLNNIWAKDITPQTNIFDLVEKSDFHSCERVHANNFQRYLNFLNKNNLDHIYKESTNPTVIPLDEQLKTLDMAQPLRSFVDLSATEIRQRYDRFYNLSMETSDEKLRKERRIVKELQKTTEAQKIKINYLERTLNRKAVKMALKTANIFAKSK</sequence>
<gene>
    <name evidence="2" type="ORF">DEX24_14825</name>
</gene>
<comment type="caution">
    <text evidence="2">The sequence shown here is derived from an EMBL/GenBank/DDBJ whole genome shotgun (WGS) entry which is preliminary data.</text>
</comment>
<proteinExistence type="predicted"/>
<keyword evidence="3" id="KW-1185">Reference proteome</keyword>
<evidence type="ECO:0000313" key="3">
    <source>
        <dbReference type="Proteomes" id="UP000245938"/>
    </source>
</evidence>
<dbReference type="OrthoDB" id="9767435at2"/>
<evidence type="ECO:0000259" key="1">
    <source>
        <dbReference type="Pfam" id="PF04230"/>
    </source>
</evidence>
<dbReference type="Proteomes" id="UP000245938">
    <property type="component" value="Unassembled WGS sequence"/>
</dbReference>